<dbReference type="Proteomes" id="UP001595914">
    <property type="component" value="Unassembled WGS sequence"/>
</dbReference>
<dbReference type="SUPFAM" id="SSF103642">
    <property type="entry name" value="Sec-C motif"/>
    <property type="match status" value="1"/>
</dbReference>
<evidence type="ECO:0000313" key="2">
    <source>
        <dbReference type="Proteomes" id="UP001595914"/>
    </source>
</evidence>
<reference evidence="2" key="1">
    <citation type="journal article" date="2019" name="Int. J. Syst. Evol. Microbiol.">
        <title>The Global Catalogue of Microorganisms (GCM) 10K type strain sequencing project: providing services to taxonomists for standard genome sequencing and annotation.</title>
        <authorList>
            <consortium name="The Broad Institute Genomics Platform"/>
            <consortium name="The Broad Institute Genome Sequencing Center for Infectious Disease"/>
            <person name="Wu L."/>
            <person name="Ma J."/>
        </authorList>
    </citation>
    <scope>NUCLEOTIDE SEQUENCE [LARGE SCALE GENOMIC DNA]</scope>
    <source>
        <strain evidence="2">CCUG 54520</strain>
    </source>
</reference>
<protein>
    <submittedName>
        <fullName evidence="1">SEC-C metal-binding domain-containing protein</fullName>
    </submittedName>
</protein>
<name>A0ABV9FWC8_9NOCA</name>
<dbReference type="InterPro" id="IPR011990">
    <property type="entry name" value="TPR-like_helical_dom_sf"/>
</dbReference>
<accession>A0ABV9FWC8</accession>
<evidence type="ECO:0000313" key="1">
    <source>
        <dbReference type="EMBL" id="MFC4605539.1"/>
    </source>
</evidence>
<dbReference type="EMBL" id="JBHSFO010000012">
    <property type="protein sequence ID" value="MFC4605539.1"/>
    <property type="molecule type" value="Genomic_DNA"/>
</dbReference>
<keyword evidence="2" id="KW-1185">Reference proteome</keyword>
<dbReference type="InterPro" id="IPR004027">
    <property type="entry name" value="SEC_C_motif"/>
</dbReference>
<gene>
    <name evidence="1" type="ORF">ACFO6S_17705</name>
</gene>
<organism evidence="1 2">
    <name type="scientific">Rhodococcus kronopolitis</name>
    <dbReference type="NCBI Taxonomy" id="1460226"/>
    <lineage>
        <taxon>Bacteria</taxon>
        <taxon>Bacillati</taxon>
        <taxon>Actinomycetota</taxon>
        <taxon>Actinomycetes</taxon>
        <taxon>Mycobacteriales</taxon>
        <taxon>Nocardiaceae</taxon>
        <taxon>Rhodococcus</taxon>
    </lineage>
</organism>
<comment type="caution">
    <text evidence="1">The sequence shown here is derived from an EMBL/GenBank/DDBJ whole genome shotgun (WGS) entry which is preliminary data.</text>
</comment>
<dbReference type="Pfam" id="PF02810">
    <property type="entry name" value="SEC-C"/>
    <property type="match status" value="1"/>
</dbReference>
<sequence>MTDLIESRDDQHPDTDELLGLDVDFDVVDVAECAMDVLRERGPLSAEDWASVLVEAEFGTIEEMTELAAVLEGPALGQLADGRKVAVDSLLEGRVLTHRLTAAEIASGIVDIDPDLSALTCLVEQGTPDGGRDVTVVFPEFDAAVFAARGRTDIDAPELERLLLDPDALAEHVAGDMIGLGMAGGALRLVRVDRAVAAPDLAERLGRIIADGTAEHADPVVWQLIADDPELFTAPAAPLAELFDGAGYVSERNYVAARGFDFAAYHRANLVESIARENKLRLDEAGAVVDFNDLVCDIAEAVERGEDPDAVAAARVVAALDAYALLEDPSVAAIALDLTATTGEDRAHALHAAAVALIEHAPRQAKVSAHWLAGKAADRLGDVRAAMTHYESALDRDPEWTLATFDLALLAADAGDLTRAQSLLGRIEGGDAETLHEVLERYQPVEHPGLGRNDRCWCGSGRKYKACHLGKSELTVDARASWLYTKALMFARTPELFDLVYNLAEIRAGHSEDEDATIEALEGGLVIDAALFEGGVLEQFVERREQLLPAEELELARQWLTGSRGLYEVTAAAPGESLTLREVTGGDVVEVTDSVAGHNFVVGTLVCARLLPTGESVRAFGGIEPVDPEYRDELLELCGSEETEPDELVDVLSLAFARG</sequence>
<proteinExistence type="predicted"/>
<dbReference type="RefSeq" id="WP_378419214.1">
    <property type="nucleotide sequence ID" value="NZ_JBHSFO010000012.1"/>
</dbReference>
<dbReference type="Gene3D" id="3.10.450.50">
    <property type="match status" value="1"/>
</dbReference>
<dbReference type="SUPFAM" id="SSF48452">
    <property type="entry name" value="TPR-like"/>
    <property type="match status" value="1"/>
</dbReference>